<evidence type="ECO:0000313" key="3">
    <source>
        <dbReference type="Proteomes" id="UP000278981"/>
    </source>
</evidence>
<protein>
    <submittedName>
        <fullName evidence="2">Transcriptional regulator</fullName>
    </submittedName>
</protein>
<evidence type="ECO:0000313" key="2">
    <source>
        <dbReference type="EMBL" id="RQX19975.1"/>
    </source>
</evidence>
<dbReference type="GO" id="GO:0003677">
    <property type="term" value="F:DNA binding"/>
    <property type="evidence" value="ECO:0007669"/>
    <property type="project" value="InterPro"/>
</dbReference>
<feature type="domain" description="HTH cro/C1-type" evidence="1">
    <location>
        <begin position="83"/>
        <end position="130"/>
    </location>
</feature>
<gene>
    <name evidence="2" type="ORF">DDE19_02285</name>
</gene>
<dbReference type="InterPro" id="IPR041413">
    <property type="entry name" value="MLTR_LBD"/>
</dbReference>
<accession>A0A3N9Y496</accession>
<dbReference type="OrthoDB" id="3806821at2"/>
<dbReference type="SMART" id="SM00530">
    <property type="entry name" value="HTH_XRE"/>
    <property type="match status" value="1"/>
</dbReference>
<dbReference type="PROSITE" id="PS50943">
    <property type="entry name" value="HTH_CROC1"/>
    <property type="match status" value="1"/>
</dbReference>
<proteinExistence type="predicted"/>
<dbReference type="CDD" id="cd00093">
    <property type="entry name" value="HTH_XRE"/>
    <property type="match status" value="1"/>
</dbReference>
<comment type="caution">
    <text evidence="2">The sequence shown here is derived from an EMBL/GenBank/DDBJ whole genome shotgun (WGS) entry which is preliminary data.</text>
</comment>
<dbReference type="PANTHER" id="PTHR35010:SF2">
    <property type="entry name" value="BLL4672 PROTEIN"/>
    <property type="match status" value="1"/>
</dbReference>
<dbReference type="Gene3D" id="3.30.450.180">
    <property type="match status" value="1"/>
</dbReference>
<reference evidence="2 3" key="1">
    <citation type="submission" date="2018-04" db="EMBL/GenBank/DDBJ databases">
        <title>Micromonosporas from Atacama Desert.</title>
        <authorList>
            <person name="Carro L."/>
            <person name="Klenk H.-P."/>
            <person name="Goodfellow M."/>
        </authorList>
    </citation>
    <scope>NUCLEOTIDE SEQUENCE [LARGE SCALE GENOMIC DNA]</scope>
    <source>
        <strain evidence="2 3">LB19</strain>
    </source>
</reference>
<sequence length="317" mass="33865">MRSVIAVPSLDHAYPDTVTQTAGASRFPVFPGSGRTRLGGGSGSYDGRVSTAGPLGEYLRARRELIGPGDVGLPAHGRRRVPGLRREEAALLAGISADYYLRLEQGRDRHPSTQVVEALARALMLDADAAAHLHGLARPVPARRAARPAERVPVGIRQLVGSWAETPAFVHGRHLDVLFANPVATALAPIFTPGVNLLRAVFLDPSVSALYPALTAVAANAVAGLRAQVGPEVDDPRLVELVEELTAGSERFRRLWARHDVTARAGGGVRVFQHPELGELALRYEKLTISGTTQSLVVYHAEPGSPSARSLARLARR</sequence>
<name>A0A3N9Y496_9ACTN</name>
<dbReference type="PANTHER" id="PTHR35010">
    <property type="entry name" value="BLL4672 PROTEIN-RELATED"/>
    <property type="match status" value="1"/>
</dbReference>
<dbReference type="EMBL" id="QDGB01000133">
    <property type="protein sequence ID" value="RQX19975.1"/>
    <property type="molecule type" value="Genomic_DNA"/>
</dbReference>
<dbReference type="AlphaFoldDB" id="A0A3N9Y496"/>
<dbReference type="InterPro" id="IPR010982">
    <property type="entry name" value="Lambda_DNA-bd_dom_sf"/>
</dbReference>
<dbReference type="Pfam" id="PF13560">
    <property type="entry name" value="HTH_31"/>
    <property type="match status" value="1"/>
</dbReference>
<dbReference type="SUPFAM" id="SSF47413">
    <property type="entry name" value="lambda repressor-like DNA-binding domains"/>
    <property type="match status" value="1"/>
</dbReference>
<dbReference type="InterPro" id="IPR001387">
    <property type="entry name" value="Cro/C1-type_HTH"/>
</dbReference>
<dbReference type="Gene3D" id="1.10.260.40">
    <property type="entry name" value="lambda repressor-like DNA-binding domains"/>
    <property type="match status" value="1"/>
</dbReference>
<dbReference type="Pfam" id="PF17765">
    <property type="entry name" value="MLTR_LBD"/>
    <property type="match status" value="1"/>
</dbReference>
<dbReference type="Proteomes" id="UP000278981">
    <property type="component" value="Unassembled WGS sequence"/>
</dbReference>
<evidence type="ECO:0000259" key="1">
    <source>
        <dbReference type="PROSITE" id="PS50943"/>
    </source>
</evidence>
<organism evidence="2 3">
    <name type="scientific">Micromonospora ureilytica</name>
    <dbReference type="NCBI Taxonomy" id="709868"/>
    <lineage>
        <taxon>Bacteria</taxon>
        <taxon>Bacillati</taxon>
        <taxon>Actinomycetota</taxon>
        <taxon>Actinomycetes</taxon>
        <taxon>Micromonosporales</taxon>
        <taxon>Micromonosporaceae</taxon>
        <taxon>Micromonospora</taxon>
    </lineage>
</organism>